<evidence type="ECO:0000256" key="6">
    <source>
        <dbReference type="SAM" id="Phobius"/>
    </source>
</evidence>
<keyword evidence="3 6" id="KW-0812">Transmembrane</keyword>
<dbReference type="EMBL" id="JBHRTR010000001">
    <property type="protein sequence ID" value="MFC3225590.1"/>
    <property type="molecule type" value="Genomic_DNA"/>
</dbReference>
<feature type="transmembrane region" description="Helical" evidence="6">
    <location>
        <begin position="299"/>
        <end position="318"/>
    </location>
</feature>
<dbReference type="CDD" id="cd06581">
    <property type="entry name" value="TM_PBP1_LivM_like"/>
    <property type="match status" value="1"/>
</dbReference>
<dbReference type="InterPro" id="IPR001851">
    <property type="entry name" value="ABC_transp_permease"/>
</dbReference>
<feature type="transmembrane region" description="Helical" evidence="6">
    <location>
        <begin position="35"/>
        <end position="53"/>
    </location>
</feature>
<keyword evidence="5 6" id="KW-0472">Membrane</keyword>
<feature type="transmembrane region" description="Helical" evidence="6">
    <location>
        <begin position="167"/>
        <end position="186"/>
    </location>
</feature>
<dbReference type="InterPro" id="IPR043428">
    <property type="entry name" value="LivM-like"/>
</dbReference>
<proteinExistence type="predicted"/>
<dbReference type="RefSeq" id="WP_379897311.1">
    <property type="nucleotide sequence ID" value="NZ_JBHRTR010000001.1"/>
</dbReference>
<feature type="transmembrane region" description="Helical" evidence="6">
    <location>
        <begin position="103"/>
        <end position="122"/>
    </location>
</feature>
<comment type="caution">
    <text evidence="7">The sequence shown here is derived from an EMBL/GenBank/DDBJ whole genome shotgun (WGS) entry which is preliminary data.</text>
</comment>
<dbReference type="Pfam" id="PF02653">
    <property type="entry name" value="BPD_transp_2"/>
    <property type="match status" value="1"/>
</dbReference>
<feature type="transmembrane region" description="Helical" evidence="6">
    <location>
        <begin position="129"/>
        <end position="147"/>
    </location>
</feature>
<dbReference type="PANTHER" id="PTHR30482:SF20">
    <property type="entry name" value="HIGH-AFFINITY BRANCHED-CHAIN AMINO ACID TRANSPORT SYSTEM PERMEASE PROTEIN LIVM"/>
    <property type="match status" value="1"/>
</dbReference>
<feature type="transmembrane region" description="Helical" evidence="6">
    <location>
        <begin position="217"/>
        <end position="239"/>
    </location>
</feature>
<protein>
    <submittedName>
        <fullName evidence="7">Branched-chain amino acid ABC transporter permease</fullName>
    </submittedName>
</protein>
<dbReference type="Proteomes" id="UP001595528">
    <property type="component" value="Unassembled WGS sequence"/>
</dbReference>
<reference evidence="8" key="1">
    <citation type="journal article" date="2019" name="Int. J. Syst. Evol. Microbiol.">
        <title>The Global Catalogue of Microorganisms (GCM) 10K type strain sequencing project: providing services to taxonomists for standard genome sequencing and annotation.</title>
        <authorList>
            <consortium name="The Broad Institute Genomics Platform"/>
            <consortium name="The Broad Institute Genome Sequencing Center for Infectious Disease"/>
            <person name="Wu L."/>
            <person name="Ma J."/>
        </authorList>
    </citation>
    <scope>NUCLEOTIDE SEQUENCE [LARGE SCALE GENOMIC DNA]</scope>
    <source>
        <strain evidence="8">KCTC 42964</strain>
    </source>
</reference>
<evidence type="ECO:0000256" key="4">
    <source>
        <dbReference type="ARBA" id="ARBA00022989"/>
    </source>
</evidence>
<evidence type="ECO:0000313" key="8">
    <source>
        <dbReference type="Proteomes" id="UP001595528"/>
    </source>
</evidence>
<comment type="subcellular location">
    <subcellularLocation>
        <location evidence="1">Cell membrane</location>
        <topology evidence="1">Multi-pass membrane protein</topology>
    </subcellularLocation>
</comment>
<accession>A0ABV7KTI8</accession>
<dbReference type="PANTHER" id="PTHR30482">
    <property type="entry name" value="HIGH-AFFINITY BRANCHED-CHAIN AMINO ACID TRANSPORT SYSTEM PERMEASE"/>
    <property type="match status" value="1"/>
</dbReference>
<organism evidence="7 8">
    <name type="scientific">Marinibaculum pumilum</name>
    <dbReference type="NCBI Taxonomy" id="1766165"/>
    <lineage>
        <taxon>Bacteria</taxon>
        <taxon>Pseudomonadati</taxon>
        <taxon>Pseudomonadota</taxon>
        <taxon>Alphaproteobacteria</taxon>
        <taxon>Rhodospirillales</taxon>
        <taxon>Rhodospirillaceae</taxon>
        <taxon>Marinibaculum</taxon>
    </lineage>
</organism>
<evidence type="ECO:0000313" key="7">
    <source>
        <dbReference type="EMBL" id="MFC3225590.1"/>
    </source>
</evidence>
<evidence type="ECO:0000256" key="2">
    <source>
        <dbReference type="ARBA" id="ARBA00022475"/>
    </source>
</evidence>
<evidence type="ECO:0000256" key="5">
    <source>
        <dbReference type="ARBA" id="ARBA00023136"/>
    </source>
</evidence>
<sequence length="337" mass="35318">MNAVLRFLWPLLALAVPLALVAVLGSQAPTVLQRVITEAFIKLVMVVGLYVFIGNSGVLSFGHGAFMMLGAYASAWTVTPLKIKKILMANLPAVLKESELPAALGAGIAMAWAALIAFLVGIPLMRLSGIAASIGTFSVLMIVTVIYSNWDSLTGGTSSLVGLPVYVNIWLAFACALGAMIVAYLFQCTRLGLALRAAREDEAAARSVGIHVHRVRLAAFTLSAALVALGGVLQVHFLGTANVAQFYLGVTFLTLAMLVVGGTGSLAGAVVGTAAIAIVSELLRRVETGFDLFGLTVKAPPGLLEVGLAIVLMAILLFRPRGLTGGREVPLPRAWRR</sequence>
<keyword evidence="2" id="KW-1003">Cell membrane</keyword>
<feature type="transmembrane region" description="Helical" evidence="6">
    <location>
        <begin position="65"/>
        <end position="83"/>
    </location>
</feature>
<feature type="transmembrane region" description="Helical" evidence="6">
    <location>
        <begin position="245"/>
        <end position="278"/>
    </location>
</feature>
<gene>
    <name evidence="7" type="ORF">ACFOGJ_00005</name>
</gene>
<keyword evidence="4 6" id="KW-1133">Transmembrane helix</keyword>
<name>A0ABV7KTI8_9PROT</name>
<keyword evidence="8" id="KW-1185">Reference proteome</keyword>
<evidence type="ECO:0000256" key="1">
    <source>
        <dbReference type="ARBA" id="ARBA00004651"/>
    </source>
</evidence>
<evidence type="ECO:0000256" key="3">
    <source>
        <dbReference type="ARBA" id="ARBA00022692"/>
    </source>
</evidence>